<proteinExistence type="predicted"/>
<evidence type="ECO:0000259" key="10">
    <source>
        <dbReference type="PROSITE" id="PS50110"/>
    </source>
</evidence>
<dbReference type="SMART" id="SM00382">
    <property type="entry name" value="AAA"/>
    <property type="match status" value="1"/>
</dbReference>
<dbReference type="Pfam" id="PF00158">
    <property type="entry name" value="Sigma54_activat"/>
    <property type="match status" value="1"/>
</dbReference>
<dbReference type="Gene3D" id="1.10.10.60">
    <property type="entry name" value="Homeodomain-like"/>
    <property type="match status" value="1"/>
</dbReference>
<dbReference type="InterPro" id="IPR025944">
    <property type="entry name" value="Sigma_54_int_dom_CS"/>
</dbReference>
<dbReference type="PANTHER" id="PTHR32071:SF113">
    <property type="entry name" value="ALGINATE BIOSYNTHESIS TRANSCRIPTIONAL REGULATORY PROTEIN ALGB"/>
    <property type="match status" value="1"/>
</dbReference>
<dbReference type="SMART" id="SM00448">
    <property type="entry name" value="REC"/>
    <property type="match status" value="1"/>
</dbReference>
<evidence type="ECO:0000313" key="12">
    <source>
        <dbReference type="Proteomes" id="UP000000442"/>
    </source>
</evidence>
<dbReference type="InterPro" id="IPR002078">
    <property type="entry name" value="Sigma_54_int"/>
</dbReference>
<dbReference type="FunFam" id="3.40.50.2300:FF:000018">
    <property type="entry name" value="DNA-binding transcriptional regulator NtrC"/>
    <property type="match status" value="1"/>
</dbReference>
<dbReference type="CDD" id="cd00009">
    <property type="entry name" value="AAA"/>
    <property type="match status" value="1"/>
</dbReference>
<dbReference type="PROSITE" id="PS50110">
    <property type="entry name" value="RESPONSE_REGULATORY"/>
    <property type="match status" value="1"/>
</dbReference>
<evidence type="ECO:0000256" key="1">
    <source>
        <dbReference type="ARBA" id="ARBA00022553"/>
    </source>
</evidence>
<name>C0QG59_DESAH</name>
<gene>
    <name evidence="11" type="ordered locus">HRM2_45820</name>
</gene>
<dbReference type="EMBL" id="CP001087">
    <property type="protein sequence ID" value="ACN17638.1"/>
    <property type="molecule type" value="Genomic_DNA"/>
</dbReference>
<organism evidence="11 12">
    <name type="scientific">Desulforapulum autotrophicum (strain ATCC 43914 / DSM 3382 / VKM B-1955 / HRM2)</name>
    <name type="common">Desulfobacterium autotrophicum</name>
    <dbReference type="NCBI Taxonomy" id="177437"/>
    <lineage>
        <taxon>Bacteria</taxon>
        <taxon>Pseudomonadati</taxon>
        <taxon>Thermodesulfobacteriota</taxon>
        <taxon>Desulfobacteria</taxon>
        <taxon>Desulfobacterales</taxon>
        <taxon>Desulfobacteraceae</taxon>
        <taxon>Desulforapulum</taxon>
    </lineage>
</organism>
<dbReference type="InterPro" id="IPR001789">
    <property type="entry name" value="Sig_transdc_resp-reg_receiver"/>
</dbReference>
<evidence type="ECO:0000313" key="11">
    <source>
        <dbReference type="EMBL" id="ACN17638.1"/>
    </source>
</evidence>
<dbReference type="GO" id="GO:0006355">
    <property type="term" value="P:regulation of DNA-templated transcription"/>
    <property type="evidence" value="ECO:0007669"/>
    <property type="project" value="InterPro"/>
</dbReference>
<dbReference type="SUPFAM" id="SSF52540">
    <property type="entry name" value="P-loop containing nucleoside triphosphate hydrolases"/>
    <property type="match status" value="1"/>
</dbReference>
<dbReference type="InterPro" id="IPR011006">
    <property type="entry name" value="CheY-like_superfamily"/>
</dbReference>
<dbReference type="InterPro" id="IPR002197">
    <property type="entry name" value="HTH_Fis"/>
</dbReference>
<evidence type="ECO:0000256" key="8">
    <source>
        <dbReference type="PROSITE-ProRule" id="PRU00169"/>
    </source>
</evidence>
<feature type="domain" description="Sigma-54 factor interaction" evidence="9">
    <location>
        <begin position="142"/>
        <end position="372"/>
    </location>
</feature>
<dbReference type="Pfam" id="PF00072">
    <property type="entry name" value="Response_reg"/>
    <property type="match status" value="1"/>
</dbReference>
<dbReference type="InterPro" id="IPR025943">
    <property type="entry name" value="Sigma_54_int_dom_ATP-bd_2"/>
</dbReference>
<dbReference type="Proteomes" id="UP000000442">
    <property type="component" value="Chromosome"/>
</dbReference>
<dbReference type="PROSITE" id="PS50045">
    <property type="entry name" value="SIGMA54_INTERACT_4"/>
    <property type="match status" value="1"/>
</dbReference>
<feature type="domain" description="Response regulatory" evidence="10">
    <location>
        <begin position="3"/>
        <end position="117"/>
    </location>
</feature>
<keyword evidence="1 8" id="KW-0597">Phosphoprotein</keyword>
<keyword evidence="5" id="KW-0805">Transcription regulation</keyword>
<dbReference type="RefSeq" id="WP_015906352.1">
    <property type="nucleotide sequence ID" value="NC_012108.1"/>
</dbReference>
<dbReference type="Gene3D" id="1.10.8.60">
    <property type="match status" value="1"/>
</dbReference>
<keyword evidence="6" id="KW-0238">DNA-binding</keyword>
<evidence type="ECO:0000256" key="5">
    <source>
        <dbReference type="ARBA" id="ARBA00023015"/>
    </source>
</evidence>
<reference evidence="11 12" key="1">
    <citation type="journal article" date="2009" name="Environ. Microbiol.">
        <title>Genome sequence of Desulfobacterium autotrophicum HRM2, a marine sulfate reducer oxidizing organic carbon completely to carbon dioxide.</title>
        <authorList>
            <person name="Strittmatter A.W."/>
            <person name="Liesegang H."/>
            <person name="Rabus R."/>
            <person name="Decker I."/>
            <person name="Amann J."/>
            <person name="Andres S."/>
            <person name="Henne A."/>
            <person name="Fricke W.F."/>
            <person name="Martinez-Arias R."/>
            <person name="Bartels D."/>
            <person name="Goesmann A."/>
            <person name="Krause L."/>
            <person name="Puehler A."/>
            <person name="Klenk H.P."/>
            <person name="Richter M."/>
            <person name="Schuler M."/>
            <person name="Gloeckner F.O."/>
            <person name="Meyerdierks A."/>
            <person name="Gottschalk G."/>
            <person name="Amann R."/>
        </authorList>
    </citation>
    <scope>NUCLEOTIDE SEQUENCE [LARGE SCALE GENOMIC DNA]</scope>
    <source>
        <strain evidence="12">ATCC 43914 / DSM 3382 / HRM2</strain>
    </source>
</reference>
<dbReference type="InterPro" id="IPR009057">
    <property type="entry name" value="Homeodomain-like_sf"/>
</dbReference>
<dbReference type="PROSITE" id="PS00675">
    <property type="entry name" value="SIGMA54_INTERACT_1"/>
    <property type="match status" value="1"/>
</dbReference>
<evidence type="ECO:0000256" key="6">
    <source>
        <dbReference type="ARBA" id="ARBA00023125"/>
    </source>
</evidence>
<accession>C0QG59</accession>
<dbReference type="Pfam" id="PF25601">
    <property type="entry name" value="AAA_lid_14"/>
    <property type="match status" value="1"/>
</dbReference>
<dbReference type="InterPro" id="IPR058031">
    <property type="entry name" value="AAA_lid_NorR"/>
</dbReference>
<dbReference type="eggNOG" id="COG2204">
    <property type="taxonomic scope" value="Bacteria"/>
</dbReference>
<dbReference type="STRING" id="177437.HRM2_45820"/>
<dbReference type="Gene3D" id="3.40.50.300">
    <property type="entry name" value="P-loop containing nucleotide triphosphate hydrolases"/>
    <property type="match status" value="1"/>
</dbReference>
<dbReference type="SUPFAM" id="SSF52172">
    <property type="entry name" value="CheY-like"/>
    <property type="match status" value="1"/>
</dbReference>
<evidence type="ECO:0000256" key="7">
    <source>
        <dbReference type="ARBA" id="ARBA00023163"/>
    </source>
</evidence>
<keyword evidence="12" id="KW-1185">Reference proteome</keyword>
<dbReference type="PROSITE" id="PS00676">
    <property type="entry name" value="SIGMA54_INTERACT_2"/>
    <property type="match status" value="1"/>
</dbReference>
<dbReference type="HOGENOM" id="CLU_000445_0_6_7"/>
<dbReference type="SUPFAM" id="SSF46689">
    <property type="entry name" value="Homeodomain-like"/>
    <property type="match status" value="1"/>
</dbReference>
<evidence type="ECO:0000256" key="2">
    <source>
        <dbReference type="ARBA" id="ARBA00022741"/>
    </source>
</evidence>
<dbReference type="KEGG" id="dat:HRM2_45820"/>
<dbReference type="Pfam" id="PF02954">
    <property type="entry name" value="HTH_8"/>
    <property type="match status" value="1"/>
</dbReference>
<dbReference type="PROSITE" id="PS00688">
    <property type="entry name" value="SIGMA54_INTERACT_3"/>
    <property type="match status" value="1"/>
</dbReference>
<dbReference type="AlphaFoldDB" id="C0QG59"/>
<keyword evidence="3" id="KW-0067">ATP-binding</keyword>
<dbReference type="GO" id="GO:0043565">
    <property type="term" value="F:sequence-specific DNA binding"/>
    <property type="evidence" value="ECO:0007669"/>
    <property type="project" value="InterPro"/>
</dbReference>
<dbReference type="InterPro" id="IPR025662">
    <property type="entry name" value="Sigma_54_int_dom_ATP-bd_1"/>
</dbReference>
<evidence type="ECO:0000256" key="4">
    <source>
        <dbReference type="ARBA" id="ARBA00023012"/>
    </source>
</evidence>
<protein>
    <submittedName>
        <fullName evidence="11">Response regulator</fullName>
    </submittedName>
</protein>
<keyword evidence="4" id="KW-0902">Two-component regulatory system</keyword>
<dbReference type="FunFam" id="3.40.50.300:FF:000006">
    <property type="entry name" value="DNA-binding transcriptional regulator NtrC"/>
    <property type="match status" value="1"/>
</dbReference>
<dbReference type="InterPro" id="IPR003593">
    <property type="entry name" value="AAA+_ATPase"/>
</dbReference>
<dbReference type="Gene3D" id="3.40.50.2300">
    <property type="match status" value="1"/>
</dbReference>
<dbReference type="GO" id="GO:0000160">
    <property type="term" value="P:phosphorelay signal transduction system"/>
    <property type="evidence" value="ECO:0007669"/>
    <property type="project" value="UniProtKB-KW"/>
</dbReference>
<evidence type="ECO:0000256" key="3">
    <source>
        <dbReference type="ARBA" id="ARBA00022840"/>
    </source>
</evidence>
<evidence type="ECO:0000259" key="9">
    <source>
        <dbReference type="PROSITE" id="PS50045"/>
    </source>
</evidence>
<keyword evidence="2" id="KW-0547">Nucleotide-binding</keyword>
<dbReference type="InterPro" id="IPR027417">
    <property type="entry name" value="P-loop_NTPase"/>
</dbReference>
<dbReference type="PANTHER" id="PTHR32071">
    <property type="entry name" value="TRANSCRIPTIONAL REGULATORY PROTEIN"/>
    <property type="match status" value="1"/>
</dbReference>
<sequence>MAEIAIVDDEKVLVNSLRIGLTKKGYRVYPFYDANGFLSYLGANEPDLILLDLRLPDMNGLEVLRQIRLMNRQIPTVMITAHGDVQSAVQAMKTGAFDYLNKPFDMEELELIIKKVLGEAQLVKEVEHHRQRSYKAVILENIIGDSPPMLELYKTVKKLSHVKTTTVLIRGESGTGKDLLAKAIHNLNPRSGRPFIEINCASLPEHLLESELFGHEKGAFTDAKNRKTGLVEIANNGTLFLDEIGELSILLQAKLLKFIETKTFRRVGGTSEVSVNVFIITATNRNLEQAIREQTFRQDLFYRLNVVPLFSPPLRDRKEDILKITDYYLDHYCRKFGKDLLSMALDAQHIFLNYDWPGNVRELKNLIERLVILSDGATITGRHLPDGMIQPIAASERENRFDPMHVFKQDFSRGEQIPMDEILTAVEKKMIVNALEKADNVKTRAAKALGISRYSLLRRISRLKI</sequence>
<dbReference type="PRINTS" id="PR01590">
    <property type="entry name" value="HTHFIS"/>
</dbReference>
<dbReference type="GO" id="GO:0005524">
    <property type="term" value="F:ATP binding"/>
    <property type="evidence" value="ECO:0007669"/>
    <property type="project" value="UniProtKB-KW"/>
</dbReference>
<feature type="modified residue" description="4-aspartylphosphate" evidence="8">
    <location>
        <position position="52"/>
    </location>
</feature>
<keyword evidence="7" id="KW-0804">Transcription</keyword>